<dbReference type="Pfam" id="PF00069">
    <property type="entry name" value="Pkinase"/>
    <property type="match status" value="1"/>
</dbReference>
<dbReference type="SUPFAM" id="SSF56112">
    <property type="entry name" value="Protein kinase-like (PK-like)"/>
    <property type="match status" value="1"/>
</dbReference>
<evidence type="ECO:0000313" key="4">
    <source>
        <dbReference type="EMBL" id="TNV81811.1"/>
    </source>
</evidence>
<dbReference type="GO" id="GO:0005524">
    <property type="term" value="F:ATP binding"/>
    <property type="evidence" value="ECO:0007669"/>
    <property type="project" value="InterPro"/>
</dbReference>
<dbReference type="InterPro" id="IPR000719">
    <property type="entry name" value="Prot_kinase_dom"/>
</dbReference>
<reference evidence="4" key="1">
    <citation type="submission" date="2019-06" db="EMBL/GenBank/DDBJ databases">
        <authorList>
            <person name="Zheng W."/>
        </authorList>
    </citation>
    <scope>NUCLEOTIDE SEQUENCE</scope>
    <source>
        <strain evidence="4">QDHG01</strain>
    </source>
</reference>
<dbReference type="Gene3D" id="1.10.510.10">
    <property type="entry name" value="Transferase(Phosphotransferase) domain 1"/>
    <property type="match status" value="1"/>
</dbReference>
<sequence length="350" mass="40446">MMNEITFYTKFAQHAFLIASDQRKRIENVPRYVGTGKQPDGQAYLVTEYVNGQTLDKYVKEKAAKLQKDKTEDKRKDLAIATFKIFPQILDSLREFHSFQLIHRDIKPQNIMIKEDSSVLLIDFGTVINYKLRNGNHIEPQNGKPCIGSALFASQNTHLGFNQSRRDDLVQLIFSMIFVIDSALVADWVKGLSLRTSTEVWDQIYMKKQEYMSNKSIYSHPIHKYLKELLHEVSKLEFRDEPDYEGYKKMVKGFEMELQNIEKVPCQKSIPVKASKVDLNASIKYEKNKIHELFQTSEPDRIENLSIIGIQLHPNLTMIGNTFYDMASQQPQANITAQRVDQTEAISDTI</sequence>
<keyword evidence="5" id="KW-1185">Reference proteome</keyword>
<organism evidence="4 5">
    <name type="scientific">Halteria grandinella</name>
    <dbReference type="NCBI Taxonomy" id="5974"/>
    <lineage>
        <taxon>Eukaryota</taxon>
        <taxon>Sar</taxon>
        <taxon>Alveolata</taxon>
        <taxon>Ciliophora</taxon>
        <taxon>Intramacronucleata</taxon>
        <taxon>Spirotrichea</taxon>
        <taxon>Stichotrichia</taxon>
        <taxon>Sporadotrichida</taxon>
        <taxon>Halteriidae</taxon>
        <taxon>Halteria</taxon>
    </lineage>
</organism>
<evidence type="ECO:0000259" key="3">
    <source>
        <dbReference type="PROSITE" id="PS50011"/>
    </source>
</evidence>
<protein>
    <recommendedName>
        <fullName evidence="2">Casein kinase I</fullName>
        <ecNumber evidence="1">2.7.11.1</ecNumber>
    </recommendedName>
</protein>
<dbReference type="InterPro" id="IPR008271">
    <property type="entry name" value="Ser/Thr_kinase_AS"/>
</dbReference>
<evidence type="ECO:0000256" key="2">
    <source>
        <dbReference type="ARBA" id="ARBA00023860"/>
    </source>
</evidence>
<name>A0A8J8NU43_HALGN</name>
<dbReference type="PROSITE" id="PS00108">
    <property type="entry name" value="PROTEIN_KINASE_ST"/>
    <property type="match status" value="1"/>
</dbReference>
<evidence type="ECO:0000256" key="1">
    <source>
        <dbReference type="ARBA" id="ARBA00012513"/>
    </source>
</evidence>
<dbReference type="PROSITE" id="PS50011">
    <property type="entry name" value="PROTEIN_KINASE_DOM"/>
    <property type="match status" value="1"/>
</dbReference>
<dbReference type="PANTHER" id="PTHR11909">
    <property type="entry name" value="CASEIN KINASE-RELATED"/>
    <property type="match status" value="1"/>
</dbReference>
<feature type="domain" description="Protein kinase" evidence="3">
    <location>
        <begin position="1"/>
        <end position="316"/>
    </location>
</feature>
<dbReference type="EC" id="2.7.11.1" evidence="1"/>
<accession>A0A8J8NU43</accession>
<gene>
    <name evidence="4" type="ORF">FGO68_gene6653</name>
</gene>
<dbReference type="EMBL" id="RRYP01005712">
    <property type="protein sequence ID" value="TNV81811.1"/>
    <property type="molecule type" value="Genomic_DNA"/>
</dbReference>
<comment type="caution">
    <text evidence="4">The sequence shown here is derived from an EMBL/GenBank/DDBJ whole genome shotgun (WGS) entry which is preliminary data.</text>
</comment>
<dbReference type="SMART" id="SM00220">
    <property type="entry name" value="S_TKc"/>
    <property type="match status" value="1"/>
</dbReference>
<evidence type="ECO:0000313" key="5">
    <source>
        <dbReference type="Proteomes" id="UP000785679"/>
    </source>
</evidence>
<dbReference type="OrthoDB" id="5800476at2759"/>
<dbReference type="AlphaFoldDB" id="A0A8J8NU43"/>
<dbReference type="InterPro" id="IPR011009">
    <property type="entry name" value="Kinase-like_dom_sf"/>
</dbReference>
<dbReference type="InterPro" id="IPR050235">
    <property type="entry name" value="CK1_Ser-Thr_kinase"/>
</dbReference>
<proteinExistence type="predicted"/>
<dbReference type="GO" id="GO:0004674">
    <property type="term" value="F:protein serine/threonine kinase activity"/>
    <property type="evidence" value="ECO:0007669"/>
    <property type="project" value="UniProtKB-EC"/>
</dbReference>
<dbReference type="Proteomes" id="UP000785679">
    <property type="component" value="Unassembled WGS sequence"/>
</dbReference>